<evidence type="ECO:0000259" key="1">
    <source>
        <dbReference type="Pfam" id="PF00346"/>
    </source>
</evidence>
<dbReference type="HOGENOM" id="CLU_015134_1_2_2"/>
<dbReference type="GeneID" id="4601693"/>
<dbReference type="InterPro" id="IPR022885">
    <property type="entry name" value="NDH1_su_D/H"/>
</dbReference>
<feature type="domain" description="NADH-quinone oxidoreductase subunit D" evidence="1">
    <location>
        <begin position="138"/>
        <end position="404"/>
    </location>
</feature>
<dbReference type="eggNOG" id="arCOG01548">
    <property type="taxonomic scope" value="Archaea"/>
</dbReference>
<dbReference type="AlphaFoldDB" id="A1RZ50"/>
<dbReference type="EC" id="1.6.5.3" evidence="2"/>
<dbReference type="SUPFAM" id="SSF56762">
    <property type="entry name" value="HydB/Nqo4-like"/>
    <property type="match status" value="1"/>
</dbReference>
<dbReference type="OrthoDB" id="43567at2157"/>
<dbReference type="EnsemblBacteria" id="ABL78480">
    <property type="protein sequence ID" value="ABL78480"/>
    <property type="gene ID" value="Tpen_1081"/>
</dbReference>
<sequence>MLSTSSGVVYSRLLLREGDESVYELFIGPQHPSSGHMRFIVRLQGDVIVSVDPDIGYVHRTMEKLAEGREAIKAIPLLERLTIIDSHNATVGLVTAMERLLDVEPPPRALYLRTLLSEINRIASHLYGMGIAGIMLNHSTMFMWAFGDREVWLQLAEELTGARLTHTYSVPGGVRRDLPQGFGEKFEKAARYMERRLQDYMRIFLENPQVVARYEGVGVLKKSEASRLGVVGPNLRASGVKYDARLADDYGAYKDLEFEVPTREEGDCMARMLVRVEEIKQSISIIRQVLRKMPDGPILSEKYLKLLPPKTRERVLQEGRVKFPALFASLKLPAGEAVARAEMGHGEIFYHITGDGSAKPYRLRVVTPSFRNVILFRYLAPGHRFMDFPAIYGSLDYFPPEADR</sequence>
<dbReference type="Pfam" id="PF00346">
    <property type="entry name" value="Complex1_49kDa"/>
    <property type="match status" value="1"/>
</dbReference>
<dbReference type="GO" id="GO:0016651">
    <property type="term" value="F:oxidoreductase activity, acting on NAD(P)H"/>
    <property type="evidence" value="ECO:0007669"/>
    <property type="project" value="InterPro"/>
</dbReference>
<dbReference type="GO" id="GO:0051287">
    <property type="term" value="F:NAD binding"/>
    <property type="evidence" value="ECO:0007669"/>
    <property type="project" value="InterPro"/>
</dbReference>
<dbReference type="InterPro" id="IPR029014">
    <property type="entry name" value="NiFe-Hase_large"/>
</dbReference>
<dbReference type="GO" id="GO:0048038">
    <property type="term" value="F:quinone binding"/>
    <property type="evidence" value="ECO:0007669"/>
    <property type="project" value="InterPro"/>
</dbReference>
<accession>A1RZ50</accession>
<protein>
    <submittedName>
        <fullName evidence="2">NADH dehydrogenase (Ubiquinone)</fullName>
        <ecNumber evidence="2">1.6.5.3</ecNumber>
    </submittedName>
</protein>
<dbReference type="STRING" id="368408.Tpen_1081"/>
<proteinExistence type="predicted"/>
<dbReference type="InterPro" id="IPR001135">
    <property type="entry name" value="NADH_Q_OxRdtase_suD"/>
</dbReference>
<name>A1RZ50_THEPD</name>
<evidence type="ECO:0000313" key="3">
    <source>
        <dbReference type="Proteomes" id="UP000000641"/>
    </source>
</evidence>
<reference evidence="3" key="1">
    <citation type="journal article" date="2008" name="J. Bacteriol.">
        <title>Genome sequence of Thermofilum pendens reveals an exceptional loss of biosynthetic pathways without genome reduction.</title>
        <authorList>
            <person name="Anderson I."/>
            <person name="Rodriguez J."/>
            <person name="Susanti D."/>
            <person name="Porat I."/>
            <person name="Reich C."/>
            <person name="Ulrich L.E."/>
            <person name="Elkins J.G."/>
            <person name="Mavromatis K."/>
            <person name="Lykidis A."/>
            <person name="Kim E."/>
            <person name="Thompson L.S."/>
            <person name="Nolan M."/>
            <person name="Land M."/>
            <person name="Copeland A."/>
            <person name="Lapidus A."/>
            <person name="Lucas S."/>
            <person name="Detter C."/>
            <person name="Zhulin I.B."/>
            <person name="Olsen G.J."/>
            <person name="Whitman W."/>
            <person name="Mukhopadhyay B."/>
            <person name="Bristow J."/>
            <person name="Kyrpides N."/>
        </authorList>
    </citation>
    <scope>NUCLEOTIDE SEQUENCE [LARGE SCALE GENOMIC DNA]</scope>
    <source>
        <strain evidence="3">DSM 2475 / Hrk 5</strain>
    </source>
</reference>
<dbReference type="KEGG" id="tpe:Tpen_1081"/>
<organism evidence="2 3">
    <name type="scientific">Thermofilum pendens (strain DSM 2475 / Hrk 5)</name>
    <dbReference type="NCBI Taxonomy" id="368408"/>
    <lineage>
        <taxon>Archaea</taxon>
        <taxon>Thermoproteota</taxon>
        <taxon>Thermoprotei</taxon>
        <taxon>Thermofilales</taxon>
        <taxon>Thermofilaceae</taxon>
        <taxon>Thermofilum</taxon>
    </lineage>
</organism>
<dbReference type="NCBIfam" id="NF004739">
    <property type="entry name" value="PRK06075.1"/>
    <property type="match status" value="1"/>
</dbReference>
<dbReference type="PANTHER" id="PTHR11993">
    <property type="entry name" value="NADH-UBIQUINONE OXIDOREDUCTASE 49 KDA SUBUNIT"/>
    <property type="match status" value="1"/>
</dbReference>
<gene>
    <name evidence="2" type="ordered locus">Tpen_1081</name>
</gene>
<keyword evidence="2" id="KW-0560">Oxidoreductase</keyword>
<dbReference type="Gene3D" id="1.10.645.10">
    <property type="entry name" value="Cytochrome-c3 Hydrogenase, chain B"/>
    <property type="match status" value="1"/>
</dbReference>
<evidence type="ECO:0000313" key="2">
    <source>
        <dbReference type="EMBL" id="ABL78480.1"/>
    </source>
</evidence>
<dbReference type="RefSeq" id="WP_011752745.1">
    <property type="nucleotide sequence ID" value="NC_008698.1"/>
</dbReference>
<dbReference type="PANTHER" id="PTHR11993:SF10">
    <property type="entry name" value="NADH DEHYDROGENASE [UBIQUINONE] IRON-SULFUR PROTEIN 2, MITOCHONDRIAL"/>
    <property type="match status" value="1"/>
</dbReference>
<keyword evidence="3" id="KW-1185">Reference proteome</keyword>
<dbReference type="Proteomes" id="UP000000641">
    <property type="component" value="Chromosome"/>
</dbReference>
<dbReference type="EMBL" id="CP000505">
    <property type="protein sequence ID" value="ABL78480.1"/>
    <property type="molecule type" value="Genomic_DNA"/>
</dbReference>